<proteinExistence type="predicted"/>
<evidence type="ECO:0000313" key="2">
    <source>
        <dbReference type="Proteomes" id="UP000028839"/>
    </source>
</evidence>
<dbReference type="AlphaFoldDB" id="A0A0E2Z4I2"/>
<comment type="caution">
    <text evidence="1">The sequence shown here is derived from an EMBL/GenBank/DDBJ whole genome shotgun (WGS) entry which is preliminary data.</text>
</comment>
<name>A0A0E2Z4I2_9GAMM</name>
<sequence>MCRKSLKRQTFALIPARTCRRPTLAYQHWVFVLMVVLTASGAGAYAQELWSQELTEKLANIGTNR</sequence>
<accession>A0A0E2Z4I2</accession>
<dbReference type="Proteomes" id="UP000028839">
    <property type="component" value="Unassembled WGS sequence"/>
</dbReference>
<organism evidence="1 2">
    <name type="scientific">Nitrosococcus oceani C-27</name>
    <dbReference type="NCBI Taxonomy" id="314279"/>
    <lineage>
        <taxon>Bacteria</taxon>
        <taxon>Pseudomonadati</taxon>
        <taxon>Pseudomonadota</taxon>
        <taxon>Gammaproteobacteria</taxon>
        <taxon>Chromatiales</taxon>
        <taxon>Chromatiaceae</taxon>
        <taxon>Nitrosococcus</taxon>
    </lineage>
</organism>
<dbReference type="EMBL" id="JPGN01000014">
    <property type="protein sequence ID" value="KFI20618.1"/>
    <property type="molecule type" value="Genomic_DNA"/>
</dbReference>
<gene>
    <name evidence="1" type="ORF">IB75_02185</name>
</gene>
<evidence type="ECO:0000313" key="1">
    <source>
        <dbReference type="EMBL" id="KFI20618.1"/>
    </source>
</evidence>
<protein>
    <submittedName>
        <fullName evidence="1">Uncharacterized protein</fullName>
    </submittedName>
</protein>
<dbReference type="HOGENOM" id="CLU_2845375_0_0_6"/>
<reference evidence="1 2" key="1">
    <citation type="submission" date="2014-07" db="EMBL/GenBank/DDBJ databases">
        <title>Comparative analysis of Nitrosococcus oceani genome inventories of strains from Pacific and Atlantic gyres.</title>
        <authorList>
            <person name="Lim C.K."/>
            <person name="Wang L."/>
            <person name="Sayavedra-Soto L.A."/>
            <person name="Klotz M.G."/>
        </authorList>
    </citation>
    <scope>NUCLEOTIDE SEQUENCE [LARGE SCALE GENOMIC DNA]</scope>
    <source>
        <strain evidence="1 2">C-27</strain>
    </source>
</reference>